<organism evidence="3 4">
    <name type="scientific">Chryseobacterium elymi</name>
    <dbReference type="NCBI Taxonomy" id="395936"/>
    <lineage>
        <taxon>Bacteria</taxon>
        <taxon>Pseudomonadati</taxon>
        <taxon>Bacteroidota</taxon>
        <taxon>Flavobacteriia</taxon>
        <taxon>Flavobacteriales</taxon>
        <taxon>Weeksellaceae</taxon>
        <taxon>Chryseobacterium group</taxon>
        <taxon>Chryseobacterium</taxon>
    </lineage>
</organism>
<keyword evidence="4" id="KW-1185">Reference proteome</keyword>
<protein>
    <submittedName>
        <fullName evidence="3">IS4 family transposase</fullName>
    </submittedName>
</protein>
<proteinExistence type="predicted"/>
<name>A0A3D9CXU9_9FLAO</name>
<dbReference type="OrthoDB" id="1308160at2"/>
<dbReference type="NCBIfam" id="NF033592">
    <property type="entry name" value="transpos_IS4_1"/>
    <property type="match status" value="1"/>
</dbReference>
<evidence type="ECO:0000313" key="3">
    <source>
        <dbReference type="EMBL" id="REC70600.1"/>
    </source>
</evidence>
<dbReference type="Proteomes" id="UP000257030">
    <property type="component" value="Unassembled WGS sequence"/>
</dbReference>
<dbReference type="SUPFAM" id="SSF53098">
    <property type="entry name" value="Ribonuclease H-like"/>
    <property type="match status" value="1"/>
</dbReference>
<comment type="caution">
    <text evidence="3">The sequence shown here is derived from an EMBL/GenBank/DDBJ whole genome shotgun (WGS) entry which is preliminary data.</text>
</comment>
<feature type="transmembrane region" description="Helical" evidence="1">
    <location>
        <begin position="47"/>
        <end position="73"/>
    </location>
</feature>
<keyword evidence="1" id="KW-0472">Membrane</keyword>
<dbReference type="Pfam" id="PF01609">
    <property type="entry name" value="DDE_Tnp_1"/>
    <property type="match status" value="1"/>
</dbReference>
<feature type="domain" description="Transposase IS4-like" evidence="2">
    <location>
        <begin position="123"/>
        <end position="350"/>
    </location>
</feature>
<sequence>MNQSVKPRRKNTNDILSSLQSEISHSFTKKRFVVDAKDFSRNRSLSFSVSILFMINFLTKSLSLEIVNFLSFFKRKEIPQKSFSKSAFVQARKKIKPEVFSYLNEKLTEEFYTDNSTVKTRFSGKRILSVDGSRLTLPRTRELEKIYGRTKNQTETYIIQGKACVLYDVLNKIGVGGVLSSVDTDERIQAKQLLGYCRKGDLIIYDRGFASFDFMYEHKEKQLDFVMRMRLDFSLVVRDFVAGGQDSQVLTMQPGKNTNLQGKTYDKDTSLIVRLLRIVLPGGEIEVLATSLEDEIQYKTEIFKDLYFERWKIETYYDELKNKLKIEEFSGYSNQSILQDFYATLLVSNIQSLIVGELNEELQEKKDTKKYIYKVNTSLSYGFLKDRIIGLLFSNSDMNKAIEELKTLFKAHLIPIRPQRSNKRNIGKYKARAKPIVSKNQKNSL</sequence>
<keyword evidence="1" id="KW-0812">Transmembrane</keyword>
<dbReference type="InterPro" id="IPR047952">
    <property type="entry name" value="Transpos_IS4"/>
</dbReference>
<accession>A0A3D9CXU9</accession>
<dbReference type="GO" id="GO:0004803">
    <property type="term" value="F:transposase activity"/>
    <property type="evidence" value="ECO:0007669"/>
    <property type="project" value="InterPro"/>
</dbReference>
<reference evidence="3 4" key="1">
    <citation type="journal article" date="2010" name="Syst. Appl. Microbiol.">
        <title>Four new species of Chryseobacterium from the rhizosphere of coastal sand dune plants, Chryseobacterium elymi sp. nov., Chryseobacterium hagamense sp. nov., Chryseobacterium lathyri sp. nov. and Chryseobacterium rhizosphaerae sp. nov.</title>
        <authorList>
            <person name="Cho S.H."/>
            <person name="Lee K.S."/>
            <person name="Shin D.S."/>
            <person name="Han J.H."/>
            <person name="Park K.S."/>
            <person name="Lee C.H."/>
            <person name="Park K.H."/>
            <person name="Kim S.B."/>
        </authorList>
    </citation>
    <scope>NUCLEOTIDE SEQUENCE [LARGE SCALE GENOMIC DNA]</scope>
    <source>
        <strain evidence="3 4">KCTC 22547</strain>
    </source>
</reference>
<evidence type="ECO:0000313" key="4">
    <source>
        <dbReference type="Proteomes" id="UP000257030"/>
    </source>
</evidence>
<evidence type="ECO:0000256" key="1">
    <source>
        <dbReference type="SAM" id="Phobius"/>
    </source>
</evidence>
<dbReference type="PANTHER" id="PTHR37529:SF1">
    <property type="entry name" value="TRANSPOSASE INSG FOR INSERTION SEQUENCE ELEMENT IS4-RELATED"/>
    <property type="match status" value="1"/>
</dbReference>
<dbReference type="InterPro" id="IPR012337">
    <property type="entry name" value="RNaseH-like_sf"/>
</dbReference>
<dbReference type="InterPro" id="IPR002559">
    <property type="entry name" value="Transposase_11"/>
</dbReference>
<dbReference type="AlphaFoldDB" id="A0A3D9CXU9"/>
<dbReference type="PANTHER" id="PTHR37529">
    <property type="entry name" value="TRANSPOSASE INSG FOR INSERTION SEQUENCE ELEMENT IS4-RELATED"/>
    <property type="match status" value="1"/>
</dbReference>
<dbReference type="RefSeq" id="WP_116015276.1">
    <property type="nucleotide sequence ID" value="NZ_QNUH01000061.1"/>
</dbReference>
<dbReference type="GO" id="GO:0003677">
    <property type="term" value="F:DNA binding"/>
    <property type="evidence" value="ECO:0007669"/>
    <property type="project" value="InterPro"/>
</dbReference>
<evidence type="ECO:0000259" key="2">
    <source>
        <dbReference type="Pfam" id="PF01609"/>
    </source>
</evidence>
<keyword evidence="1" id="KW-1133">Transmembrane helix</keyword>
<dbReference type="EMBL" id="QNUH01000061">
    <property type="protein sequence ID" value="REC70600.1"/>
    <property type="molecule type" value="Genomic_DNA"/>
</dbReference>
<dbReference type="GO" id="GO:0006313">
    <property type="term" value="P:DNA transposition"/>
    <property type="evidence" value="ECO:0007669"/>
    <property type="project" value="InterPro"/>
</dbReference>
<gene>
    <name evidence="3" type="ORF">DRF60_20840</name>
</gene>